<evidence type="ECO:0000256" key="6">
    <source>
        <dbReference type="ARBA" id="ARBA00022833"/>
    </source>
</evidence>
<keyword evidence="5" id="KW-0378">Hydrolase</keyword>
<evidence type="ECO:0000256" key="3">
    <source>
        <dbReference type="ARBA" id="ARBA00022670"/>
    </source>
</evidence>
<protein>
    <submittedName>
        <fullName evidence="11">M13 family peptidase</fullName>
    </submittedName>
</protein>
<evidence type="ECO:0000256" key="1">
    <source>
        <dbReference type="ARBA" id="ARBA00001947"/>
    </source>
</evidence>
<dbReference type="GO" id="GO:0005886">
    <property type="term" value="C:plasma membrane"/>
    <property type="evidence" value="ECO:0007669"/>
    <property type="project" value="TreeGrafter"/>
</dbReference>
<organism evidence="11 12">
    <name type="scientific">Dyella choica</name>
    <dbReference type="NCBI Taxonomy" id="1927959"/>
    <lineage>
        <taxon>Bacteria</taxon>
        <taxon>Pseudomonadati</taxon>
        <taxon>Pseudomonadota</taxon>
        <taxon>Gammaproteobacteria</taxon>
        <taxon>Lysobacterales</taxon>
        <taxon>Rhodanobacteraceae</taxon>
        <taxon>Dyella</taxon>
    </lineage>
</organism>
<comment type="caution">
    <text evidence="11">The sequence shown here is derived from an EMBL/GenBank/DDBJ whole genome shotgun (WGS) entry which is preliminary data.</text>
</comment>
<dbReference type="Pfam" id="PF05649">
    <property type="entry name" value="Peptidase_M13_N"/>
    <property type="match status" value="1"/>
</dbReference>
<evidence type="ECO:0000313" key="12">
    <source>
        <dbReference type="Proteomes" id="UP000274358"/>
    </source>
</evidence>
<dbReference type="RefSeq" id="WP_126686393.1">
    <property type="nucleotide sequence ID" value="NZ_RYYV01000019.1"/>
</dbReference>
<dbReference type="InterPro" id="IPR000718">
    <property type="entry name" value="Peptidase_M13"/>
</dbReference>
<feature type="domain" description="Peptidase M13 C-terminal" evidence="9">
    <location>
        <begin position="476"/>
        <end position="675"/>
    </location>
</feature>
<sequence length="678" mass="75333">MLSIRRALLAALCLYPLGILAADQAPDFSSPDGQYPDWLDRNVKPGVDFFHFSNGGWLKANPIPPDRSEWGAYVAVDLQNQRFIHGMVEKASHDTTAAPGSAEQKVGDFYASGMDEKAVNSAGIKPLQPELERIAKISAIEQLPDEFAHLQMIGVSAPFGLMQMQDYKDSSKVIAAAMQAGLGLPDRDFYLQSGERSAKIRAEYIKHVARTFTLLGDSPALAQTEAKAVMALETSLAKGSMTDVAMRDPQAIYHPMDIANINAQTPRLHWQNLMAGIGHPEIQGLNIATPDFFKTVNEQLAHTSLNDWKTYLRWQLVQTYAPYLSQSFVDENFRMASVLTGQKQQKPRWQRVLRAEDSALGFAIGKIYVEQKFPPSYKQAATQMVDQIRDAMRQDLKTLAWMTPATREAAIKKLDMMELRVGYPDQWRDYSSLQIDRGPYALNVMRATTFEVQRQLAKIGKPVDRSDWDMTPQTVNAYYDPSMNNLNIPAGILQPPLYDPSWPDSVNYGNTGATIGHEMTHGFDDQGAQFDGHGNLSNWWAASDLKKFQGGVACIANQYSQYTVDGGVHVQGKLVTGEAIADQGGLLLALRAFHAQPAFAQAKTIDGYTPDQQFFIAYGHSWAMATRPETAKTRVTTDPHPPELYRTNGVLANLPEFQQAFGVAPPSPMIKPDRCVIW</sequence>
<dbReference type="OrthoDB" id="9775677at2"/>
<name>A0A432M199_9GAMM</name>
<dbReference type="CDD" id="cd08662">
    <property type="entry name" value="M13"/>
    <property type="match status" value="1"/>
</dbReference>
<dbReference type="GO" id="GO:0046872">
    <property type="term" value="F:metal ion binding"/>
    <property type="evidence" value="ECO:0007669"/>
    <property type="project" value="UniProtKB-KW"/>
</dbReference>
<evidence type="ECO:0000256" key="8">
    <source>
        <dbReference type="SAM" id="SignalP"/>
    </source>
</evidence>
<keyword evidence="12" id="KW-1185">Reference proteome</keyword>
<feature type="signal peptide" evidence="8">
    <location>
        <begin position="1"/>
        <end position="21"/>
    </location>
</feature>
<dbReference type="PANTHER" id="PTHR11733">
    <property type="entry name" value="ZINC METALLOPROTEASE FAMILY M13 NEPRILYSIN-RELATED"/>
    <property type="match status" value="1"/>
</dbReference>
<dbReference type="InterPro" id="IPR018497">
    <property type="entry name" value="Peptidase_M13_C"/>
</dbReference>
<accession>A0A432M199</accession>
<evidence type="ECO:0000259" key="10">
    <source>
        <dbReference type="Pfam" id="PF05649"/>
    </source>
</evidence>
<dbReference type="EMBL" id="RYYV01000019">
    <property type="protein sequence ID" value="RUL71056.1"/>
    <property type="molecule type" value="Genomic_DNA"/>
</dbReference>
<dbReference type="InterPro" id="IPR008753">
    <property type="entry name" value="Peptidase_M13_N"/>
</dbReference>
<keyword evidence="4" id="KW-0479">Metal-binding</keyword>
<dbReference type="InterPro" id="IPR042089">
    <property type="entry name" value="Peptidase_M13_dom_2"/>
</dbReference>
<evidence type="ECO:0000259" key="9">
    <source>
        <dbReference type="Pfam" id="PF01431"/>
    </source>
</evidence>
<dbReference type="InterPro" id="IPR024079">
    <property type="entry name" value="MetalloPept_cat_dom_sf"/>
</dbReference>
<dbReference type="GO" id="GO:0004222">
    <property type="term" value="F:metalloendopeptidase activity"/>
    <property type="evidence" value="ECO:0007669"/>
    <property type="project" value="InterPro"/>
</dbReference>
<feature type="domain" description="Peptidase M13 N-terminal" evidence="10">
    <location>
        <begin position="45"/>
        <end position="424"/>
    </location>
</feature>
<comment type="cofactor">
    <cofactor evidence="1">
        <name>Zn(2+)</name>
        <dbReference type="ChEBI" id="CHEBI:29105"/>
    </cofactor>
</comment>
<evidence type="ECO:0000256" key="4">
    <source>
        <dbReference type="ARBA" id="ARBA00022723"/>
    </source>
</evidence>
<reference evidence="11 12" key="1">
    <citation type="submission" date="2018-12" db="EMBL/GenBank/DDBJ databases">
        <title>Dyella dinghuensis sp. nov. DHOA06 and Dyella choica sp. nov. 4M-K27, isolated from forest soil.</title>
        <authorList>
            <person name="Qiu L.-H."/>
            <person name="Gao Z.-H."/>
        </authorList>
    </citation>
    <scope>NUCLEOTIDE SEQUENCE [LARGE SCALE GENOMIC DNA]</scope>
    <source>
        <strain evidence="11 12">4M-K27</strain>
    </source>
</reference>
<comment type="similarity">
    <text evidence="2">Belongs to the peptidase M13 family.</text>
</comment>
<dbReference type="Gene3D" id="1.10.1380.10">
    <property type="entry name" value="Neutral endopeptidase , domain2"/>
    <property type="match status" value="1"/>
</dbReference>
<dbReference type="GO" id="GO:0016485">
    <property type="term" value="P:protein processing"/>
    <property type="evidence" value="ECO:0007669"/>
    <property type="project" value="TreeGrafter"/>
</dbReference>
<dbReference type="SUPFAM" id="SSF55486">
    <property type="entry name" value="Metalloproteases ('zincins'), catalytic domain"/>
    <property type="match status" value="1"/>
</dbReference>
<dbReference type="AlphaFoldDB" id="A0A432M199"/>
<dbReference type="PANTHER" id="PTHR11733:SF167">
    <property type="entry name" value="FI17812P1-RELATED"/>
    <property type="match status" value="1"/>
</dbReference>
<keyword evidence="3" id="KW-0645">Protease</keyword>
<keyword evidence="8" id="KW-0732">Signal</keyword>
<proteinExistence type="inferred from homology"/>
<dbReference type="Gene3D" id="3.40.390.10">
    <property type="entry name" value="Collagenase (Catalytic Domain)"/>
    <property type="match status" value="1"/>
</dbReference>
<evidence type="ECO:0000313" key="11">
    <source>
        <dbReference type="EMBL" id="RUL71056.1"/>
    </source>
</evidence>
<evidence type="ECO:0000256" key="2">
    <source>
        <dbReference type="ARBA" id="ARBA00007357"/>
    </source>
</evidence>
<dbReference type="Pfam" id="PF01431">
    <property type="entry name" value="Peptidase_M13"/>
    <property type="match status" value="1"/>
</dbReference>
<dbReference type="PRINTS" id="PR00786">
    <property type="entry name" value="NEPRILYSIN"/>
</dbReference>
<dbReference type="Proteomes" id="UP000274358">
    <property type="component" value="Unassembled WGS sequence"/>
</dbReference>
<keyword evidence="7" id="KW-0482">Metalloprotease</keyword>
<keyword evidence="6" id="KW-0862">Zinc</keyword>
<dbReference type="PROSITE" id="PS51885">
    <property type="entry name" value="NEPRILYSIN"/>
    <property type="match status" value="1"/>
</dbReference>
<evidence type="ECO:0000256" key="7">
    <source>
        <dbReference type="ARBA" id="ARBA00023049"/>
    </source>
</evidence>
<evidence type="ECO:0000256" key="5">
    <source>
        <dbReference type="ARBA" id="ARBA00022801"/>
    </source>
</evidence>
<feature type="chain" id="PRO_5019375892" evidence="8">
    <location>
        <begin position="22"/>
        <end position="678"/>
    </location>
</feature>
<gene>
    <name evidence="11" type="ORF">EKH80_19105</name>
</gene>